<organism evidence="1 2">
    <name type="scientific">Arctium lappa</name>
    <name type="common">Greater burdock</name>
    <name type="synonym">Lappa major</name>
    <dbReference type="NCBI Taxonomy" id="4217"/>
    <lineage>
        <taxon>Eukaryota</taxon>
        <taxon>Viridiplantae</taxon>
        <taxon>Streptophyta</taxon>
        <taxon>Embryophyta</taxon>
        <taxon>Tracheophyta</taxon>
        <taxon>Spermatophyta</taxon>
        <taxon>Magnoliopsida</taxon>
        <taxon>eudicotyledons</taxon>
        <taxon>Gunneridae</taxon>
        <taxon>Pentapetalae</taxon>
        <taxon>asterids</taxon>
        <taxon>campanulids</taxon>
        <taxon>Asterales</taxon>
        <taxon>Asteraceae</taxon>
        <taxon>Carduoideae</taxon>
        <taxon>Cardueae</taxon>
        <taxon>Arctiinae</taxon>
        <taxon>Arctium</taxon>
    </lineage>
</organism>
<dbReference type="Proteomes" id="UP001055879">
    <property type="component" value="Linkage Group LG06"/>
</dbReference>
<keyword evidence="2" id="KW-1185">Reference proteome</keyword>
<proteinExistence type="predicted"/>
<evidence type="ECO:0000313" key="2">
    <source>
        <dbReference type="Proteomes" id="UP001055879"/>
    </source>
</evidence>
<name>A0ACB9B8G0_ARCLA</name>
<sequence length="474" mass="51756">MSVQEYLDKHMLSRKIEDAVNAAVRAKTPDPVLFISNHMRKAVPSVITKVRARQILDSRGIPTVEVDLYTNKGMFRASAPSGAPSGLYEAIELRDGDRGTYLGNGVSRAVRNINEKISEAIVGMDPTLQNQIDQAMIDLDKTEKKGELGGNAILAVSIAACKAGAAEKEVPLYKHIADLSGRGNHVLPVPAFTLISGGKHAGNNLAIRDIMILPIGARRFEEAMQMGSETYHHLKAVITEKYGAHGCNVGEDGGFAPNISSFREGLDLVKEAVGRTGYNDKIKIAIDVAATDFCIGTKYDLDYKSPNRSGQNFKSGEDMVEMYKELCRDYPIVSIEDPFDMEDWEQVKHFSGLGICQVVGDGLLMSNSKRIERAIHEHACNALLLKVNQIGTVTEAIEVVKMAKDAQWGVVISQRSGETDDSFIADLSVGLATGQIKAGAPCRGERLAKYNQLIRIEEELGDQASYVGDDWRQS</sequence>
<reference evidence="1 2" key="2">
    <citation type="journal article" date="2022" name="Mol. Ecol. Resour.">
        <title>The genomes of chicory, endive, great burdock and yacon provide insights into Asteraceae paleo-polyploidization history and plant inulin production.</title>
        <authorList>
            <person name="Fan W."/>
            <person name="Wang S."/>
            <person name="Wang H."/>
            <person name="Wang A."/>
            <person name="Jiang F."/>
            <person name="Liu H."/>
            <person name="Zhao H."/>
            <person name="Xu D."/>
            <person name="Zhang Y."/>
        </authorList>
    </citation>
    <scope>NUCLEOTIDE SEQUENCE [LARGE SCALE GENOMIC DNA]</scope>
    <source>
        <strain evidence="2">cv. Niubang</strain>
    </source>
</reference>
<comment type="caution">
    <text evidence="1">The sequence shown here is derived from an EMBL/GenBank/DDBJ whole genome shotgun (WGS) entry which is preliminary data.</text>
</comment>
<gene>
    <name evidence="1" type="ORF">L6452_19380</name>
</gene>
<evidence type="ECO:0000313" key="1">
    <source>
        <dbReference type="EMBL" id="KAI3718506.1"/>
    </source>
</evidence>
<reference evidence="2" key="1">
    <citation type="journal article" date="2022" name="Mol. Ecol. Resour.">
        <title>The genomes of chicory, endive, great burdock and yacon provide insights into Asteraceae palaeo-polyploidization history and plant inulin production.</title>
        <authorList>
            <person name="Fan W."/>
            <person name="Wang S."/>
            <person name="Wang H."/>
            <person name="Wang A."/>
            <person name="Jiang F."/>
            <person name="Liu H."/>
            <person name="Zhao H."/>
            <person name="Xu D."/>
            <person name="Zhang Y."/>
        </authorList>
    </citation>
    <scope>NUCLEOTIDE SEQUENCE [LARGE SCALE GENOMIC DNA]</scope>
    <source>
        <strain evidence="2">cv. Niubang</strain>
    </source>
</reference>
<dbReference type="EMBL" id="CM042052">
    <property type="protein sequence ID" value="KAI3718506.1"/>
    <property type="molecule type" value="Genomic_DNA"/>
</dbReference>
<accession>A0ACB9B8G0</accession>
<protein>
    <submittedName>
        <fullName evidence="1">Uncharacterized protein</fullName>
    </submittedName>
</protein>